<dbReference type="InterPro" id="IPR037284">
    <property type="entry name" value="SUF_FeS_clus_asmbl_SufBD_sf"/>
</dbReference>
<dbReference type="RefSeq" id="WP_237344722.1">
    <property type="nucleotide sequence ID" value="NZ_JABWGX010000005.1"/>
</dbReference>
<dbReference type="Proteomes" id="UP001241747">
    <property type="component" value="Unassembled WGS sequence"/>
</dbReference>
<dbReference type="InterPro" id="IPR000825">
    <property type="entry name" value="SUF_FeS_clus_asmbl_SufBD_core"/>
</dbReference>
<feature type="domain" description="SUF system FeS cluster assembly SufBD core" evidence="2">
    <location>
        <begin position="176"/>
        <end position="403"/>
    </location>
</feature>
<proteinExistence type="inferred from homology"/>
<dbReference type="EMBL" id="JAUSVY010000003">
    <property type="protein sequence ID" value="MDQ0504898.1"/>
    <property type="molecule type" value="Genomic_DNA"/>
</dbReference>
<name>A0ABU0LCT2_XANAG</name>
<dbReference type="Pfam" id="PF19295">
    <property type="entry name" value="SufBD_N"/>
    <property type="match status" value="1"/>
</dbReference>
<reference evidence="4 5" key="1">
    <citation type="submission" date="2023-07" db="EMBL/GenBank/DDBJ databases">
        <title>Genomic Encyclopedia of Type Strains, Phase IV (KMG-IV): sequencing the most valuable type-strain genomes for metagenomic binning, comparative biology and taxonomic classification.</title>
        <authorList>
            <person name="Goeker M."/>
        </authorList>
    </citation>
    <scope>NUCLEOTIDE SEQUENCE [LARGE SCALE GENOMIC DNA]</scope>
    <source>
        <strain evidence="4 5">DSM 3770</strain>
    </source>
</reference>
<evidence type="ECO:0000256" key="1">
    <source>
        <dbReference type="ARBA" id="ARBA00043967"/>
    </source>
</evidence>
<sequence>MTTEPQADPRPVRTAAEQAFAAMLAAAPADGSSRIGALRRDAAAAFLRNGLPHRRVEAWHYTDLRALLRAAPPRAPGDAAPAEAIAFPRAARVTLTDGTVGPLPADLPPGVSLLSLADAIAADHPLLDRLGAEAPDRYDAALALNTALLGSGVVLHVAAGVTVERPIQVAQVVTGGTSVFTRLLVVVEEGASLSLIESFEGPAGVPYLDDAVADVFAGDGAVLDHVRVQAEGAAATHLGTLGIELGRAARYDLFVLTLGAALSRLTVRGRFGGPGSHMGVRGASLLAGRCHADVTLFVDHAVGGCDSRELFKTVLADAARGVFQGKILVRPDAQKTDGRMMSQALLLSGDAEMDNKPELEIFADDVQCGHGATVGALDGKMLFYLMSRGLPQREAEMVLIQAFVGEAVEHVADPAVREVLVARMAAWLAARG</sequence>
<dbReference type="InterPro" id="IPR045595">
    <property type="entry name" value="SufBD_N"/>
</dbReference>
<protein>
    <submittedName>
        <fullName evidence="4">Fe-S cluster assembly protein SufD</fullName>
    </submittedName>
</protein>
<dbReference type="PANTHER" id="PTHR43575:SF1">
    <property type="entry name" value="PROTEIN ABCI7, CHLOROPLASTIC"/>
    <property type="match status" value="1"/>
</dbReference>
<dbReference type="InterPro" id="IPR011542">
    <property type="entry name" value="SUF_FeS_clus_asmbl_SufD"/>
</dbReference>
<evidence type="ECO:0000259" key="2">
    <source>
        <dbReference type="Pfam" id="PF01458"/>
    </source>
</evidence>
<comment type="similarity">
    <text evidence="1">Belongs to the iron-sulfur cluster assembly SufBD family.</text>
</comment>
<evidence type="ECO:0000259" key="3">
    <source>
        <dbReference type="Pfam" id="PF19295"/>
    </source>
</evidence>
<dbReference type="SUPFAM" id="SSF101960">
    <property type="entry name" value="Stabilizer of iron transporter SufD"/>
    <property type="match status" value="1"/>
</dbReference>
<comment type="caution">
    <text evidence="4">The sequence shown here is derived from an EMBL/GenBank/DDBJ whole genome shotgun (WGS) entry which is preliminary data.</text>
</comment>
<dbReference type="Pfam" id="PF01458">
    <property type="entry name" value="SUFBD_core"/>
    <property type="match status" value="1"/>
</dbReference>
<keyword evidence="5" id="KW-1185">Reference proteome</keyword>
<accession>A0ABU0LCT2</accession>
<dbReference type="NCBIfam" id="TIGR01981">
    <property type="entry name" value="sufD"/>
    <property type="match status" value="1"/>
</dbReference>
<dbReference type="InterPro" id="IPR055346">
    <property type="entry name" value="Fe-S_cluster_assembly_SufBD"/>
</dbReference>
<feature type="domain" description="SUF system FeS cluster assembly SufBD N-terminal" evidence="3">
    <location>
        <begin position="105"/>
        <end position="169"/>
    </location>
</feature>
<evidence type="ECO:0000313" key="5">
    <source>
        <dbReference type="Proteomes" id="UP001241747"/>
    </source>
</evidence>
<gene>
    <name evidence="4" type="ORF">QOZ94_001680</name>
</gene>
<organism evidence="4 5">
    <name type="scientific">Xanthobacter agilis</name>
    <dbReference type="NCBI Taxonomy" id="47492"/>
    <lineage>
        <taxon>Bacteria</taxon>
        <taxon>Pseudomonadati</taxon>
        <taxon>Pseudomonadota</taxon>
        <taxon>Alphaproteobacteria</taxon>
        <taxon>Hyphomicrobiales</taxon>
        <taxon>Xanthobacteraceae</taxon>
        <taxon>Xanthobacter</taxon>
    </lineage>
</organism>
<dbReference type="PANTHER" id="PTHR43575">
    <property type="entry name" value="PROTEIN ABCI7, CHLOROPLASTIC"/>
    <property type="match status" value="1"/>
</dbReference>
<evidence type="ECO:0000313" key="4">
    <source>
        <dbReference type="EMBL" id="MDQ0504898.1"/>
    </source>
</evidence>